<proteinExistence type="predicted"/>
<sequence length="375" mass="41386">MAVHLSALLILAGLTGISCVTTIAEVSVKTDNSVTIPCLYDRQYRNNVKALCVGYYWISCKFAVRTDQPDRSGRFSISDDKTLNIFTVTMKQSANERMVYWCVVEIDRGSDRGEYFYLSATTGTPSLYVDNQEVTGFIGEAITISCRYSTAGEMKWCRLGKNCVTRPSGSIDGTRVTIVAQSSTVFTVTMSELKLTSSGWYWCAKGGFQMPVHVTVTEKPTTTTPPDTSDAGSTTIEANGQNESEVSASPPIDLKLLIIPLSLLVFIVIVALLVWAKLRHKQTKAQPSTTATANEEITYATVKPKKRKSNQTQEDATYSNVGFVRKKSSQKSNPESDAEVMYSSVVTIKKKNVKRDEAKDADVTYSTLAEYHRNI</sequence>
<dbReference type="Ensembl" id="ENSSPAT00000010596.1">
    <property type="protein sequence ID" value="ENSSPAP00000010416.1"/>
    <property type="gene ID" value="ENSSPAG00000007931.1"/>
</dbReference>
<feature type="chain" id="PRO_5044591393" evidence="6">
    <location>
        <begin position="20"/>
        <end position="375"/>
    </location>
</feature>
<dbReference type="Gene3D" id="2.60.40.10">
    <property type="entry name" value="Immunoglobulins"/>
    <property type="match status" value="2"/>
</dbReference>
<dbReference type="OrthoDB" id="8920197at2759"/>
<protein>
    <submittedName>
        <fullName evidence="8 10">CMRF35-like molecule 1</fullName>
    </submittedName>
</protein>
<evidence type="ECO:0000256" key="2">
    <source>
        <dbReference type="ARBA" id="ARBA00022692"/>
    </source>
</evidence>
<evidence type="ECO:0000256" key="4">
    <source>
        <dbReference type="SAM" id="MobiDB-lite"/>
    </source>
</evidence>
<keyword evidence="3 5" id="KW-0472">Membrane</keyword>
<reference evidence="10" key="2">
    <citation type="submission" date="2025-04" db="UniProtKB">
        <authorList>
            <consortium name="RefSeq"/>
        </authorList>
    </citation>
    <scope>IDENTIFICATION</scope>
</reference>
<dbReference type="InterPro" id="IPR003599">
    <property type="entry name" value="Ig_sub"/>
</dbReference>
<reference evidence="8" key="1">
    <citation type="submission" date="2023-09" db="UniProtKB">
        <authorList>
            <consortium name="Ensembl"/>
        </authorList>
    </citation>
    <scope>IDENTIFICATION</scope>
</reference>
<feature type="compositionally biased region" description="Polar residues" evidence="4">
    <location>
        <begin position="230"/>
        <end position="247"/>
    </location>
</feature>
<evidence type="ECO:0000313" key="8">
    <source>
        <dbReference type="Ensembl" id="ENSSPAP00000010416.1"/>
    </source>
</evidence>
<dbReference type="GO" id="GO:0004888">
    <property type="term" value="F:transmembrane signaling receptor activity"/>
    <property type="evidence" value="ECO:0007669"/>
    <property type="project" value="TreeGrafter"/>
</dbReference>
<dbReference type="PANTHER" id="PTHR11860">
    <property type="entry name" value="POLYMERIC-IMMUNOGLOBULIN RECEPTOR"/>
    <property type="match status" value="1"/>
</dbReference>
<keyword evidence="2 5" id="KW-0812">Transmembrane</keyword>
<evidence type="ECO:0000256" key="3">
    <source>
        <dbReference type="ARBA" id="ARBA00023136"/>
    </source>
</evidence>
<dbReference type="AlphaFoldDB" id="A0A3B4ZRN8"/>
<accession>A0A3B4ZRN8</accession>
<dbReference type="InterPro" id="IPR050671">
    <property type="entry name" value="CD300_family_receptors"/>
</dbReference>
<dbReference type="RefSeq" id="XP_008277750.1">
    <property type="nucleotide sequence ID" value="XM_008279528.1"/>
</dbReference>
<evidence type="ECO:0000256" key="5">
    <source>
        <dbReference type="SAM" id="Phobius"/>
    </source>
</evidence>
<comment type="subcellular location">
    <subcellularLocation>
        <location evidence="1">Membrane</location>
    </subcellularLocation>
</comment>
<feature type="transmembrane region" description="Helical" evidence="5">
    <location>
        <begin position="256"/>
        <end position="276"/>
    </location>
</feature>
<name>A0A3B4ZRN8_9TELE</name>
<dbReference type="STRING" id="144197.ENSSPAP00000010416"/>
<dbReference type="GO" id="GO:0005886">
    <property type="term" value="C:plasma membrane"/>
    <property type="evidence" value="ECO:0007669"/>
    <property type="project" value="TreeGrafter"/>
</dbReference>
<evidence type="ECO:0000313" key="10">
    <source>
        <dbReference type="RefSeq" id="XP_008277750.1"/>
    </source>
</evidence>
<feature type="compositionally biased region" description="Low complexity" evidence="4">
    <location>
        <begin position="219"/>
        <end position="228"/>
    </location>
</feature>
<dbReference type="PANTHER" id="PTHR11860:SF118">
    <property type="entry name" value="CMRF35-LIKE MOLECULE 3-RELATED"/>
    <property type="match status" value="1"/>
</dbReference>
<evidence type="ECO:0000259" key="7">
    <source>
        <dbReference type="SMART" id="SM00409"/>
    </source>
</evidence>
<feature type="domain" description="Immunoglobulin" evidence="7">
    <location>
        <begin position="131"/>
        <end position="217"/>
    </location>
</feature>
<feature type="signal peptide" evidence="6">
    <location>
        <begin position="1"/>
        <end position="19"/>
    </location>
</feature>
<keyword evidence="5" id="KW-1133">Transmembrane helix</keyword>
<evidence type="ECO:0000256" key="6">
    <source>
        <dbReference type="SAM" id="SignalP"/>
    </source>
</evidence>
<gene>
    <name evidence="10" type="primary">LOC103355659</name>
</gene>
<dbReference type="Proteomes" id="UP000694891">
    <property type="component" value="Unplaced"/>
</dbReference>
<dbReference type="SUPFAM" id="SSF48726">
    <property type="entry name" value="Immunoglobulin"/>
    <property type="match status" value="2"/>
</dbReference>
<dbReference type="InterPro" id="IPR036179">
    <property type="entry name" value="Ig-like_dom_sf"/>
</dbReference>
<dbReference type="InterPro" id="IPR013783">
    <property type="entry name" value="Ig-like_fold"/>
</dbReference>
<dbReference type="GeneID" id="103355659"/>
<feature type="domain" description="Immunoglobulin" evidence="7">
    <location>
        <begin position="23"/>
        <end position="121"/>
    </location>
</feature>
<keyword evidence="9" id="KW-1185">Reference proteome</keyword>
<keyword evidence="6" id="KW-0732">Signal</keyword>
<evidence type="ECO:0000256" key="1">
    <source>
        <dbReference type="ARBA" id="ARBA00004370"/>
    </source>
</evidence>
<feature type="region of interest" description="Disordered" evidence="4">
    <location>
        <begin position="219"/>
        <end position="247"/>
    </location>
</feature>
<dbReference type="GeneTree" id="ENSGT00950000182977"/>
<organism evidence="8">
    <name type="scientific">Stegastes partitus</name>
    <name type="common">bicolor damselfish</name>
    <dbReference type="NCBI Taxonomy" id="144197"/>
    <lineage>
        <taxon>Eukaryota</taxon>
        <taxon>Metazoa</taxon>
        <taxon>Chordata</taxon>
        <taxon>Craniata</taxon>
        <taxon>Vertebrata</taxon>
        <taxon>Euteleostomi</taxon>
        <taxon>Actinopterygii</taxon>
        <taxon>Neopterygii</taxon>
        <taxon>Teleostei</taxon>
        <taxon>Neoteleostei</taxon>
        <taxon>Acanthomorphata</taxon>
        <taxon>Ovalentaria</taxon>
        <taxon>Pomacentridae</taxon>
        <taxon>Stegastes</taxon>
    </lineage>
</organism>
<dbReference type="SMART" id="SM00409">
    <property type="entry name" value="IG"/>
    <property type="match status" value="2"/>
</dbReference>
<evidence type="ECO:0000313" key="9">
    <source>
        <dbReference type="Proteomes" id="UP000694891"/>
    </source>
</evidence>